<dbReference type="Proteomes" id="UP000199445">
    <property type="component" value="Unassembled WGS sequence"/>
</dbReference>
<protein>
    <submittedName>
        <fullName evidence="1">Uncharacterized protein</fullName>
    </submittedName>
</protein>
<organism evidence="1 2">
    <name type="scientific">Marinobacter persicus</name>
    <dbReference type="NCBI Taxonomy" id="930118"/>
    <lineage>
        <taxon>Bacteria</taxon>
        <taxon>Pseudomonadati</taxon>
        <taxon>Pseudomonadota</taxon>
        <taxon>Gammaproteobacteria</taxon>
        <taxon>Pseudomonadales</taxon>
        <taxon>Marinobacteraceae</taxon>
        <taxon>Marinobacter</taxon>
    </lineage>
</organism>
<dbReference type="AlphaFoldDB" id="A0A1I3W6L6"/>
<evidence type="ECO:0000313" key="1">
    <source>
        <dbReference type="EMBL" id="SFK03072.1"/>
    </source>
</evidence>
<dbReference type="EMBL" id="FOSC01000009">
    <property type="protein sequence ID" value="SFK03072.1"/>
    <property type="molecule type" value="Genomic_DNA"/>
</dbReference>
<accession>A0A1I3W6L6</accession>
<reference evidence="1 2" key="1">
    <citation type="submission" date="2016-10" db="EMBL/GenBank/DDBJ databases">
        <authorList>
            <person name="de Groot N.N."/>
        </authorList>
    </citation>
    <scope>NUCLEOTIDE SEQUENCE [LARGE SCALE GENOMIC DNA]</scope>
    <source>
        <strain evidence="1 2">IBRC-M 10445</strain>
    </source>
</reference>
<sequence length="109" mass="12769">MAAPYRMSQELHLPIETAVSLRTDREYFFNTMLATSITFPCTSVAEFRPSSNYLNVGIQYSCVGQYLLNVWLHKYEFITFGYNFFLKNLMRKLHPREGLNNRRFSPASV</sequence>
<evidence type="ECO:0000313" key="2">
    <source>
        <dbReference type="Proteomes" id="UP000199445"/>
    </source>
</evidence>
<proteinExistence type="predicted"/>
<keyword evidence="2" id="KW-1185">Reference proteome</keyword>
<name>A0A1I3W6L6_9GAMM</name>
<gene>
    <name evidence="1" type="ORF">SAMN05216429_10951</name>
</gene>